<protein>
    <recommendedName>
        <fullName evidence="2">GIY-YIG domain-containing protein</fullName>
    </recommendedName>
</protein>
<evidence type="ECO:0000259" key="2">
    <source>
        <dbReference type="PROSITE" id="PS50164"/>
    </source>
</evidence>
<feature type="domain" description="GIY-YIG" evidence="2">
    <location>
        <begin position="4"/>
        <end position="91"/>
    </location>
</feature>
<dbReference type="InterPro" id="IPR035901">
    <property type="entry name" value="GIY-YIG_endonuc_sf"/>
</dbReference>
<dbReference type="PROSITE" id="PS50164">
    <property type="entry name" value="GIY_YIG"/>
    <property type="match status" value="1"/>
</dbReference>
<dbReference type="InterPro" id="IPR000305">
    <property type="entry name" value="GIY-YIG_endonuc"/>
</dbReference>
<accession>A0A6C0CHD6</accession>
<proteinExistence type="predicted"/>
<name>A0A6C0CHD6_9ZZZZ</name>
<feature type="compositionally biased region" description="Basic and acidic residues" evidence="1">
    <location>
        <begin position="142"/>
        <end position="174"/>
    </location>
</feature>
<dbReference type="SMART" id="SM00465">
    <property type="entry name" value="GIYc"/>
    <property type="match status" value="1"/>
</dbReference>
<dbReference type="EMBL" id="MN739421">
    <property type="protein sequence ID" value="QHT03998.1"/>
    <property type="molecule type" value="Genomic_DNA"/>
</dbReference>
<sequence>MGYSEGKIYKLSCEDGHYYYGSTIAALRTRLHGHKLASKTQPYRVYTHINTIGWDKVTIELVENYPCSDKKELNKRESEYIANSRNDALCLNTILSHATPEQREEKRAEYFKTYVRVITEDRKEYQKKYTKEWREAHKEELRKKKQEDYLKNKEARDQKNRERYYQNKEDILRKLKEKRSMKKNED</sequence>
<feature type="compositionally biased region" description="Basic residues" evidence="1">
    <location>
        <begin position="175"/>
        <end position="186"/>
    </location>
</feature>
<dbReference type="AlphaFoldDB" id="A0A6C0CHD6"/>
<dbReference type="SUPFAM" id="SSF82771">
    <property type="entry name" value="GIY-YIG endonuclease"/>
    <property type="match status" value="1"/>
</dbReference>
<feature type="region of interest" description="Disordered" evidence="1">
    <location>
        <begin position="142"/>
        <end position="186"/>
    </location>
</feature>
<reference evidence="4" key="1">
    <citation type="journal article" date="2020" name="Nature">
        <title>Giant virus diversity and host interactions through global metagenomics.</title>
        <authorList>
            <person name="Schulz F."/>
            <person name="Roux S."/>
            <person name="Paez-Espino D."/>
            <person name="Jungbluth S."/>
            <person name="Walsh D.A."/>
            <person name="Denef V.J."/>
            <person name="McMahon K.D."/>
            <person name="Konstantinidis K.T."/>
            <person name="Eloe-Fadrosh E.A."/>
            <person name="Kyrpides N.C."/>
            <person name="Woyke T."/>
        </authorList>
    </citation>
    <scope>NUCLEOTIDE SEQUENCE</scope>
    <source>
        <strain evidence="4">GVMAG-M-3300021137-6</strain>
        <strain evidence="3">GVMAG-S-1035303-20</strain>
    </source>
</reference>
<evidence type="ECO:0000313" key="3">
    <source>
        <dbReference type="EMBL" id="QHS79753.1"/>
    </source>
</evidence>
<dbReference type="EMBL" id="MN740651">
    <property type="protein sequence ID" value="QHS79753.1"/>
    <property type="molecule type" value="Genomic_DNA"/>
</dbReference>
<evidence type="ECO:0000256" key="1">
    <source>
        <dbReference type="SAM" id="MobiDB-lite"/>
    </source>
</evidence>
<evidence type="ECO:0000313" key="4">
    <source>
        <dbReference type="EMBL" id="QHT03998.1"/>
    </source>
</evidence>
<organism evidence="4">
    <name type="scientific">viral metagenome</name>
    <dbReference type="NCBI Taxonomy" id="1070528"/>
    <lineage>
        <taxon>unclassified sequences</taxon>
        <taxon>metagenomes</taxon>
        <taxon>organismal metagenomes</taxon>
    </lineage>
</organism>